<dbReference type="EMBL" id="BPQP01000056">
    <property type="protein sequence ID" value="GJD96148.1"/>
    <property type="molecule type" value="Genomic_DNA"/>
</dbReference>
<comment type="caution">
    <text evidence="16">The sequence shown here is derived from an EMBL/GenBank/DDBJ whole genome shotgun (WGS) entry which is preliminary data.</text>
</comment>
<feature type="transmembrane region" description="Helical" evidence="15">
    <location>
        <begin position="76"/>
        <end position="94"/>
    </location>
</feature>
<reference evidence="16" key="2">
    <citation type="submission" date="2021-08" db="EMBL/GenBank/DDBJ databases">
        <authorList>
            <person name="Tani A."/>
            <person name="Ola A."/>
            <person name="Ogura Y."/>
            <person name="Katsura K."/>
            <person name="Hayashi T."/>
        </authorList>
    </citation>
    <scope>NUCLEOTIDE SEQUENCE</scope>
    <source>
        <strain evidence="16">DSM 19015</strain>
    </source>
</reference>
<feature type="transmembrane region" description="Helical" evidence="15">
    <location>
        <begin position="6"/>
        <end position="30"/>
    </location>
</feature>
<evidence type="ECO:0000256" key="7">
    <source>
        <dbReference type="ARBA" id="ARBA00022692"/>
    </source>
</evidence>
<evidence type="ECO:0000256" key="2">
    <source>
        <dbReference type="ARBA" id="ARBA00005073"/>
    </source>
</evidence>
<comment type="function">
    <text evidence="14">Catalyzes the oxidation of protoporphyrinogen IX to protoporphyrin IX.</text>
</comment>
<protein>
    <recommendedName>
        <fullName evidence="4 14">Protoporphyrinogen IX oxidase</fullName>
        <ecNumber evidence="14">1.3.99.-</ecNumber>
    </recommendedName>
</protein>
<keyword evidence="7 15" id="KW-0812">Transmembrane</keyword>
<evidence type="ECO:0000256" key="10">
    <source>
        <dbReference type="ARBA" id="ARBA00023002"/>
    </source>
</evidence>
<keyword evidence="5 14" id="KW-1003">Cell membrane</keyword>
<dbReference type="InterPro" id="IPR005265">
    <property type="entry name" value="HemJ-like"/>
</dbReference>
<accession>A0ABQ4S141</accession>
<keyword evidence="6 14" id="KW-0349">Heme</keyword>
<evidence type="ECO:0000256" key="5">
    <source>
        <dbReference type="ARBA" id="ARBA00022475"/>
    </source>
</evidence>
<evidence type="ECO:0000313" key="16">
    <source>
        <dbReference type="EMBL" id="GJD96148.1"/>
    </source>
</evidence>
<feature type="transmembrane region" description="Helical" evidence="15">
    <location>
        <begin position="51"/>
        <end position="70"/>
    </location>
</feature>
<keyword evidence="8 14" id="KW-0479">Metal-binding</keyword>
<comment type="subcellular location">
    <subcellularLocation>
        <location evidence="1">Cell membrane</location>
        <topology evidence="1">Multi-pass membrane protein</topology>
    </subcellularLocation>
</comment>
<comment type="similarity">
    <text evidence="3 14">Belongs to the HemJ family.</text>
</comment>
<evidence type="ECO:0000256" key="1">
    <source>
        <dbReference type="ARBA" id="ARBA00004651"/>
    </source>
</evidence>
<dbReference type="EC" id="1.3.99.-" evidence="14"/>
<reference evidence="16" key="1">
    <citation type="journal article" date="2021" name="Front. Microbiol.">
        <title>Comprehensive Comparative Genomics and Phenotyping of Methylobacterium Species.</title>
        <authorList>
            <person name="Alessa O."/>
            <person name="Ogura Y."/>
            <person name="Fujitani Y."/>
            <person name="Takami H."/>
            <person name="Hayashi T."/>
            <person name="Sahin N."/>
            <person name="Tani A."/>
        </authorList>
    </citation>
    <scope>NUCLEOTIDE SEQUENCE</scope>
    <source>
        <strain evidence="16">DSM 19015</strain>
    </source>
</reference>
<comment type="pathway">
    <text evidence="2 14">Porphyrin-containing compound metabolism; protoporphyrin-IX biosynthesis; protoporphyrin-IX from protoporphyrinogen-IX: step 1/1.</text>
</comment>
<dbReference type="Proteomes" id="UP001055125">
    <property type="component" value="Unassembled WGS sequence"/>
</dbReference>
<evidence type="ECO:0000256" key="9">
    <source>
        <dbReference type="ARBA" id="ARBA00022989"/>
    </source>
</evidence>
<feature type="transmembrane region" description="Helical" evidence="15">
    <location>
        <begin position="114"/>
        <end position="132"/>
    </location>
</feature>
<dbReference type="PIRSF" id="PIRSF004638">
    <property type="entry name" value="UCP004638"/>
    <property type="match status" value="1"/>
</dbReference>
<evidence type="ECO:0000256" key="12">
    <source>
        <dbReference type="ARBA" id="ARBA00023136"/>
    </source>
</evidence>
<dbReference type="Pfam" id="PF03653">
    <property type="entry name" value="UPF0093"/>
    <property type="match status" value="1"/>
</dbReference>
<evidence type="ECO:0000256" key="8">
    <source>
        <dbReference type="ARBA" id="ARBA00022723"/>
    </source>
</evidence>
<evidence type="ECO:0000256" key="4">
    <source>
        <dbReference type="ARBA" id="ARBA00017504"/>
    </source>
</evidence>
<sequence>MTDLYTWLKALHVAAALVFVAGVLGVAVFLSASQDVNPAAARAIRRWDMRVTTPAMILVWAFGLTLAVTGDWSRSGWLIAKLVLVVVLSGLHGMQSAKLRRVSGGVSTRVLSPLSAPFVVVSCLGIAVLVIVKPI</sequence>
<evidence type="ECO:0000256" key="15">
    <source>
        <dbReference type="SAM" id="Phobius"/>
    </source>
</evidence>
<keyword evidence="12 14" id="KW-0472">Membrane</keyword>
<dbReference type="PANTHER" id="PTHR40255">
    <property type="entry name" value="UPF0093 MEMBRANE PROTEIN SLR1790"/>
    <property type="match status" value="1"/>
</dbReference>
<gene>
    <name evidence="16" type="ORF">OCOJLMKI_3366</name>
</gene>
<evidence type="ECO:0000256" key="11">
    <source>
        <dbReference type="ARBA" id="ARBA00023004"/>
    </source>
</evidence>
<organism evidence="16 17">
    <name type="scientific">Methylobacterium iners</name>
    <dbReference type="NCBI Taxonomy" id="418707"/>
    <lineage>
        <taxon>Bacteria</taxon>
        <taxon>Pseudomonadati</taxon>
        <taxon>Pseudomonadota</taxon>
        <taxon>Alphaproteobacteria</taxon>
        <taxon>Hyphomicrobiales</taxon>
        <taxon>Methylobacteriaceae</taxon>
        <taxon>Methylobacterium</taxon>
    </lineage>
</organism>
<keyword evidence="11 14" id="KW-0408">Iron</keyword>
<comment type="catalytic activity">
    <reaction evidence="13 14">
        <text>protoporphyrinogen IX + 3 A = protoporphyrin IX + 3 AH2</text>
        <dbReference type="Rhea" id="RHEA:62000"/>
        <dbReference type="ChEBI" id="CHEBI:13193"/>
        <dbReference type="ChEBI" id="CHEBI:17499"/>
        <dbReference type="ChEBI" id="CHEBI:57306"/>
        <dbReference type="ChEBI" id="CHEBI:57307"/>
    </reaction>
</comment>
<comment type="cofactor">
    <cofactor evidence="14">
        <name>heme b</name>
        <dbReference type="ChEBI" id="CHEBI:60344"/>
    </cofactor>
    <text evidence="14">Binds 1 heme b (iron(II)-protoporphyrin IX) group per subunit.</text>
</comment>
<evidence type="ECO:0000256" key="13">
    <source>
        <dbReference type="ARBA" id="ARBA00048390"/>
    </source>
</evidence>
<evidence type="ECO:0000256" key="3">
    <source>
        <dbReference type="ARBA" id="ARBA00006501"/>
    </source>
</evidence>
<proteinExistence type="inferred from homology"/>
<keyword evidence="9 15" id="KW-1133">Transmembrane helix</keyword>
<name>A0ABQ4S141_9HYPH</name>
<evidence type="ECO:0000256" key="14">
    <source>
        <dbReference type="PIRNR" id="PIRNR004638"/>
    </source>
</evidence>
<dbReference type="RefSeq" id="WP_238245266.1">
    <property type="nucleotide sequence ID" value="NZ_BPQP01000056.1"/>
</dbReference>
<evidence type="ECO:0000256" key="6">
    <source>
        <dbReference type="ARBA" id="ARBA00022617"/>
    </source>
</evidence>
<dbReference type="PANTHER" id="PTHR40255:SF1">
    <property type="entry name" value="PROTOPORPHYRINOGEN IX OXIDASE"/>
    <property type="match status" value="1"/>
</dbReference>
<keyword evidence="17" id="KW-1185">Reference proteome</keyword>
<keyword evidence="10" id="KW-0560">Oxidoreductase</keyword>
<evidence type="ECO:0000313" key="17">
    <source>
        <dbReference type="Proteomes" id="UP001055125"/>
    </source>
</evidence>